<proteinExistence type="predicted"/>
<organism evidence="1 2">
    <name type="scientific">Acanthopleuribacter pedis</name>
    <dbReference type="NCBI Taxonomy" id="442870"/>
    <lineage>
        <taxon>Bacteria</taxon>
        <taxon>Pseudomonadati</taxon>
        <taxon>Acidobacteriota</taxon>
        <taxon>Holophagae</taxon>
        <taxon>Acanthopleuribacterales</taxon>
        <taxon>Acanthopleuribacteraceae</taxon>
        <taxon>Acanthopleuribacter</taxon>
    </lineage>
</organism>
<gene>
    <name evidence="1" type="ORF">J3U88_04705</name>
</gene>
<dbReference type="EMBL" id="JAFREP010000003">
    <property type="protein sequence ID" value="MBO1317751.1"/>
    <property type="molecule type" value="Genomic_DNA"/>
</dbReference>
<comment type="caution">
    <text evidence="1">The sequence shown here is derived from an EMBL/GenBank/DDBJ whole genome shotgun (WGS) entry which is preliminary data.</text>
</comment>
<evidence type="ECO:0000313" key="2">
    <source>
        <dbReference type="Proteomes" id="UP000664417"/>
    </source>
</evidence>
<reference evidence="1" key="1">
    <citation type="submission" date="2021-03" db="EMBL/GenBank/DDBJ databases">
        <authorList>
            <person name="Wang G."/>
        </authorList>
    </citation>
    <scope>NUCLEOTIDE SEQUENCE</scope>
    <source>
        <strain evidence="1">KCTC 12899</strain>
    </source>
</reference>
<dbReference type="RefSeq" id="WP_207857181.1">
    <property type="nucleotide sequence ID" value="NZ_JAFREP010000003.1"/>
</dbReference>
<sequence length="84" mass="9790">MLHREGWTVVLVHNHGEVIIPWKTWLEEGPGERSLLTPSRILDSAGNPRPLRMLPLPYRNTRLSRWLIHCKLIRNPWPARPGLS</sequence>
<accession>A0A8J7U3X9</accession>
<keyword evidence="2" id="KW-1185">Reference proteome</keyword>
<name>A0A8J7U3X9_9BACT</name>
<evidence type="ECO:0000313" key="1">
    <source>
        <dbReference type="EMBL" id="MBO1317751.1"/>
    </source>
</evidence>
<dbReference type="AlphaFoldDB" id="A0A8J7U3X9"/>
<dbReference type="Proteomes" id="UP000664417">
    <property type="component" value="Unassembled WGS sequence"/>
</dbReference>
<protein>
    <submittedName>
        <fullName evidence="1">Uncharacterized protein</fullName>
    </submittedName>
</protein>